<protein>
    <submittedName>
        <fullName evidence="1">Uncharacterized protein</fullName>
    </submittedName>
</protein>
<dbReference type="RefSeq" id="XP_025358956.1">
    <property type="nucleotide sequence ID" value="XM_025503342.1"/>
</dbReference>
<name>A0A316UHG2_9BASI</name>
<sequence>MGIDILRKGQYLTHPFSSARASSSRSAALPSELLDEVVQWALLQDEHDLASRSETCTPLRAEALYASSKSIQRRVSCLLRDSTSFAKLSRYRQVKEIARYLADVEKWSNHGPHVIYPWPLHNGQASDFLEALIGLASTNRLLRPALSISTFLPGSEQRQRGQRLPQLLAPMSQERRSKNFLRAGARLPPYVCSTFWAIMPPEQELRRCLHRFLLLATPSDALPTLDEMWFFAASIACWAALSSDGADQEIGRVLAKSTRRGNVGETKFQEPPWAREIVVHMKWAAQDFVRHGNERLGST</sequence>
<accession>A0A316UHG2</accession>
<dbReference type="EMBL" id="KZ819682">
    <property type="protein sequence ID" value="PWN24344.1"/>
    <property type="molecule type" value="Genomic_DNA"/>
</dbReference>
<dbReference type="AlphaFoldDB" id="A0A316UHG2"/>
<keyword evidence="2" id="KW-1185">Reference proteome</keyword>
<dbReference type="GeneID" id="37025165"/>
<evidence type="ECO:0000313" key="2">
    <source>
        <dbReference type="Proteomes" id="UP000245884"/>
    </source>
</evidence>
<proteinExistence type="predicted"/>
<gene>
    <name evidence="1" type="ORF">BDZ90DRAFT_127264</name>
</gene>
<dbReference type="Proteomes" id="UP000245884">
    <property type="component" value="Unassembled WGS sequence"/>
</dbReference>
<organism evidence="1 2">
    <name type="scientific">Jaminaea rosea</name>
    <dbReference type="NCBI Taxonomy" id="1569628"/>
    <lineage>
        <taxon>Eukaryota</taxon>
        <taxon>Fungi</taxon>
        <taxon>Dikarya</taxon>
        <taxon>Basidiomycota</taxon>
        <taxon>Ustilaginomycotina</taxon>
        <taxon>Exobasidiomycetes</taxon>
        <taxon>Microstromatales</taxon>
        <taxon>Microstromatales incertae sedis</taxon>
        <taxon>Jaminaea</taxon>
    </lineage>
</organism>
<reference evidence="1 2" key="1">
    <citation type="journal article" date="2018" name="Mol. Biol. Evol.">
        <title>Broad Genomic Sampling Reveals a Smut Pathogenic Ancestry of the Fungal Clade Ustilaginomycotina.</title>
        <authorList>
            <person name="Kijpornyongpan T."/>
            <person name="Mondo S.J."/>
            <person name="Barry K."/>
            <person name="Sandor L."/>
            <person name="Lee J."/>
            <person name="Lipzen A."/>
            <person name="Pangilinan J."/>
            <person name="LaButti K."/>
            <person name="Hainaut M."/>
            <person name="Henrissat B."/>
            <person name="Grigoriev I.V."/>
            <person name="Spatafora J.W."/>
            <person name="Aime M.C."/>
        </authorList>
    </citation>
    <scope>NUCLEOTIDE SEQUENCE [LARGE SCALE GENOMIC DNA]</scope>
    <source>
        <strain evidence="1 2">MCA 5214</strain>
    </source>
</reference>
<evidence type="ECO:0000313" key="1">
    <source>
        <dbReference type="EMBL" id="PWN24344.1"/>
    </source>
</evidence>